<dbReference type="Proteomes" id="UP000245699">
    <property type="component" value="Unassembled WGS sequence"/>
</dbReference>
<keyword evidence="9 10" id="KW-0275">Fatty acid biosynthesis</keyword>
<feature type="transmembrane region" description="Helical" evidence="10">
    <location>
        <begin position="24"/>
        <end position="45"/>
    </location>
</feature>
<dbReference type="EMBL" id="MBFT01000037">
    <property type="protein sequence ID" value="PVU99407.1"/>
    <property type="molecule type" value="Genomic_DNA"/>
</dbReference>
<evidence type="ECO:0000313" key="12">
    <source>
        <dbReference type="Proteomes" id="UP000245699"/>
    </source>
</evidence>
<keyword evidence="8 10" id="KW-0472">Membrane</keyword>
<evidence type="ECO:0000256" key="5">
    <source>
        <dbReference type="ARBA" id="ARBA00022832"/>
    </source>
</evidence>
<evidence type="ECO:0000256" key="1">
    <source>
        <dbReference type="ARBA" id="ARBA00004141"/>
    </source>
</evidence>
<proteinExistence type="inferred from homology"/>
<keyword evidence="6 10" id="KW-1133">Transmembrane helix</keyword>
<dbReference type="GO" id="GO:0034626">
    <property type="term" value="P:fatty acid elongation, polyunsaturated fatty acid"/>
    <property type="evidence" value="ECO:0007669"/>
    <property type="project" value="TreeGrafter"/>
</dbReference>
<dbReference type="AlphaFoldDB" id="A0A2T9Z483"/>
<dbReference type="EC" id="2.3.1.-" evidence="10"/>
<reference evidence="11 12" key="1">
    <citation type="journal article" date="2018" name="MBio">
        <title>Comparative Genomics Reveals the Core Gene Toolbox for the Fungus-Insect Symbiosis.</title>
        <authorList>
            <person name="Wang Y."/>
            <person name="Stata M."/>
            <person name="Wang W."/>
            <person name="Stajich J.E."/>
            <person name="White M.M."/>
            <person name="Moncalvo J.M."/>
        </authorList>
    </citation>
    <scope>NUCLEOTIDE SEQUENCE [LARGE SCALE GENOMIC DNA]</scope>
    <source>
        <strain evidence="11 12">AUS-77-4</strain>
    </source>
</reference>
<dbReference type="STRING" id="61424.A0A2T9Z483"/>
<comment type="similarity">
    <text evidence="10">Belongs to the ELO family.</text>
</comment>
<feature type="transmembrane region" description="Helical" evidence="10">
    <location>
        <begin position="180"/>
        <end position="201"/>
    </location>
</feature>
<name>A0A2T9Z483_9FUNG</name>
<evidence type="ECO:0000256" key="6">
    <source>
        <dbReference type="ARBA" id="ARBA00022989"/>
    </source>
</evidence>
<evidence type="ECO:0000256" key="10">
    <source>
        <dbReference type="RuleBase" id="RU361115"/>
    </source>
</evidence>
<comment type="subcellular location">
    <subcellularLocation>
        <location evidence="1">Membrane</location>
        <topology evidence="1">Multi-pass membrane protein</topology>
    </subcellularLocation>
</comment>
<sequence>MDSWPPKYIEKTPENIIFGSLSKYLLSIVYVFIIVISYILVVHFFQPTNKKPPGIKTHHQDNKLSGTKDPKSGGFFTVFILIHNLVLASYSLYTFINSFKLLNTTFHNEGVLSMYCDTNYTSWNNGMFELVYWFYLSKYYELIDTAIILIKRKRSSLLQTYHHSGAIISMYFGIRLCPSTIFYFVVVNSFIHSIMYCYYTLTTLGFTPPGKKYITSMQITQFIIGIVYATYYVFSPVCGNKYQRYATMINIIYVLPLIYLFVDFALKTYGPKKAKQN</sequence>
<feature type="transmembrane region" description="Helical" evidence="10">
    <location>
        <begin position="246"/>
        <end position="266"/>
    </location>
</feature>
<evidence type="ECO:0000256" key="3">
    <source>
        <dbReference type="ARBA" id="ARBA00022679"/>
    </source>
</evidence>
<dbReference type="PANTHER" id="PTHR11157:SF169">
    <property type="entry name" value="ELONGATION OF FATTY ACIDS PROTEIN"/>
    <property type="match status" value="1"/>
</dbReference>
<keyword evidence="5 10" id="KW-0276">Fatty acid metabolism</keyword>
<evidence type="ECO:0000256" key="8">
    <source>
        <dbReference type="ARBA" id="ARBA00023136"/>
    </source>
</evidence>
<accession>A0A2T9Z483</accession>
<dbReference type="PANTHER" id="PTHR11157">
    <property type="entry name" value="FATTY ACID ACYL TRANSFERASE-RELATED"/>
    <property type="match status" value="1"/>
</dbReference>
<organism evidence="11 12">
    <name type="scientific">Furculomyces boomerangus</name>
    <dbReference type="NCBI Taxonomy" id="61424"/>
    <lineage>
        <taxon>Eukaryota</taxon>
        <taxon>Fungi</taxon>
        <taxon>Fungi incertae sedis</taxon>
        <taxon>Zoopagomycota</taxon>
        <taxon>Kickxellomycotina</taxon>
        <taxon>Harpellomycetes</taxon>
        <taxon>Harpellales</taxon>
        <taxon>Harpellaceae</taxon>
        <taxon>Furculomyces</taxon>
    </lineage>
</organism>
<feature type="transmembrane region" description="Helical" evidence="10">
    <location>
        <begin position="73"/>
        <end position="96"/>
    </location>
</feature>
<dbReference type="InterPro" id="IPR002076">
    <property type="entry name" value="ELO_fam"/>
</dbReference>
<dbReference type="OrthoDB" id="10259681at2759"/>
<evidence type="ECO:0000313" key="11">
    <source>
        <dbReference type="EMBL" id="PVU99407.1"/>
    </source>
</evidence>
<protein>
    <recommendedName>
        <fullName evidence="10">Elongation of fatty acids protein</fullName>
        <ecNumber evidence="10">2.3.1.-</ecNumber>
    </recommendedName>
</protein>
<dbReference type="Pfam" id="PF01151">
    <property type="entry name" value="ELO"/>
    <property type="match status" value="1"/>
</dbReference>
<dbReference type="GO" id="GO:0034625">
    <property type="term" value="P:fatty acid elongation, monounsaturated fatty acid"/>
    <property type="evidence" value="ECO:0007669"/>
    <property type="project" value="TreeGrafter"/>
</dbReference>
<evidence type="ECO:0000256" key="4">
    <source>
        <dbReference type="ARBA" id="ARBA00022692"/>
    </source>
</evidence>
<dbReference type="GO" id="GO:0030148">
    <property type="term" value="P:sphingolipid biosynthetic process"/>
    <property type="evidence" value="ECO:0007669"/>
    <property type="project" value="TreeGrafter"/>
</dbReference>
<keyword evidence="4 10" id="KW-0812">Transmembrane</keyword>
<evidence type="ECO:0000256" key="2">
    <source>
        <dbReference type="ARBA" id="ARBA00022516"/>
    </source>
</evidence>
<gene>
    <name evidence="11" type="ORF">BB559_000729</name>
</gene>
<evidence type="ECO:0000256" key="9">
    <source>
        <dbReference type="ARBA" id="ARBA00023160"/>
    </source>
</evidence>
<dbReference type="GO" id="GO:0009922">
    <property type="term" value="F:fatty acid elongase activity"/>
    <property type="evidence" value="ECO:0007669"/>
    <property type="project" value="InterPro"/>
</dbReference>
<keyword evidence="12" id="KW-1185">Reference proteome</keyword>
<comment type="caution">
    <text evidence="11">The sequence shown here is derived from an EMBL/GenBank/DDBJ whole genome shotgun (WGS) entry which is preliminary data.</text>
</comment>
<keyword evidence="3 10" id="KW-0808">Transferase</keyword>
<feature type="transmembrane region" description="Helical" evidence="10">
    <location>
        <begin position="213"/>
        <end position="234"/>
    </location>
</feature>
<keyword evidence="7 10" id="KW-0443">Lipid metabolism</keyword>
<dbReference type="GO" id="GO:0005789">
    <property type="term" value="C:endoplasmic reticulum membrane"/>
    <property type="evidence" value="ECO:0007669"/>
    <property type="project" value="TreeGrafter"/>
</dbReference>
<keyword evidence="2 10" id="KW-0444">Lipid biosynthesis</keyword>
<dbReference type="GO" id="GO:0019367">
    <property type="term" value="P:fatty acid elongation, saturated fatty acid"/>
    <property type="evidence" value="ECO:0007669"/>
    <property type="project" value="TreeGrafter"/>
</dbReference>
<comment type="catalytic activity">
    <reaction evidence="10">
        <text>an acyl-CoA + malonyl-CoA + H(+) = a 3-oxoacyl-CoA + CO2 + CoA</text>
        <dbReference type="Rhea" id="RHEA:50252"/>
        <dbReference type="ChEBI" id="CHEBI:15378"/>
        <dbReference type="ChEBI" id="CHEBI:16526"/>
        <dbReference type="ChEBI" id="CHEBI:57287"/>
        <dbReference type="ChEBI" id="CHEBI:57384"/>
        <dbReference type="ChEBI" id="CHEBI:58342"/>
        <dbReference type="ChEBI" id="CHEBI:90726"/>
    </reaction>
    <physiologicalReaction direction="left-to-right" evidence="10">
        <dbReference type="Rhea" id="RHEA:50253"/>
    </physiologicalReaction>
</comment>
<dbReference type="GO" id="GO:0042761">
    <property type="term" value="P:very long-chain fatty acid biosynthetic process"/>
    <property type="evidence" value="ECO:0007669"/>
    <property type="project" value="TreeGrafter"/>
</dbReference>
<evidence type="ECO:0000256" key="7">
    <source>
        <dbReference type="ARBA" id="ARBA00023098"/>
    </source>
</evidence>